<keyword evidence="2" id="KW-1185">Reference proteome</keyword>
<evidence type="ECO:0000313" key="1">
    <source>
        <dbReference type="EMBL" id="KAI4319494.1"/>
    </source>
</evidence>
<comment type="caution">
    <text evidence="1">The sequence shown here is derived from an EMBL/GenBank/DDBJ whole genome shotgun (WGS) entry which is preliminary data.</text>
</comment>
<name>A0ACB9M885_9MYRT</name>
<evidence type="ECO:0000313" key="2">
    <source>
        <dbReference type="Proteomes" id="UP001057402"/>
    </source>
</evidence>
<dbReference type="Proteomes" id="UP001057402">
    <property type="component" value="Chromosome 10"/>
</dbReference>
<gene>
    <name evidence="1" type="ORF">MLD38_033083</name>
</gene>
<sequence length="232" mass="25485">MSTAVNGVAFYGTLRDDAAADGYFGGRIAALVWSTVAKSDDGALAGAQALIARYSTVPRYWFKVALIEKIGRLCIQMIGFFFGMAFMFALAIPYNHWTHKENRTYFVELYSITFFFANFGPNATTFVVPAEIFPTWFRSTCPGISATSGKLGGDVGVFRFLYLAQNQDKTKADTGYPAGIGVRNSLMLLGGVNLLGLLFTFIVPESKGKSREYTTGENVGEDREMLDATEWS</sequence>
<proteinExistence type="predicted"/>
<protein>
    <submittedName>
        <fullName evidence="1">Uncharacterized protein</fullName>
    </submittedName>
</protein>
<reference evidence="2" key="1">
    <citation type="journal article" date="2023" name="Front. Plant Sci.">
        <title>Chromosomal-level genome assembly of Melastoma candidum provides insights into trichome evolution.</title>
        <authorList>
            <person name="Zhong Y."/>
            <person name="Wu W."/>
            <person name="Sun C."/>
            <person name="Zou P."/>
            <person name="Liu Y."/>
            <person name="Dai S."/>
            <person name="Zhou R."/>
        </authorList>
    </citation>
    <scope>NUCLEOTIDE SEQUENCE [LARGE SCALE GENOMIC DNA]</scope>
</reference>
<accession>A0ACB9M885</accession>
<organism evidence="1 2">
    <name type="scientific">Melastoma candidum</name>
    <dbReference type="NCBI Taxonomy" id="119954"/>
    <lineage>
        <taxon>Eukaryota</taxon>
        <taxon>Viridiplantae</taxon>
        <taxon>Streptophyta</taxon>
        <taxon>Embryophyta</taxon>
        <taxon>Tracheophyta</taxon>
        <taxon>Spermatophyta</taxon>
        <taxon>Magnoliopsida</taxon>
        <taxon>eudicotyledons</taxon>
        <taxon>Gunneridae</taxon>
        <taxon>Pentapetalae</taxon>
        <taxon>rosids</taxon>
        <taxon>malvids</taxon>
        <taxon>Myrtales</taxon>
        <taxon>Melastomataceae</taxon>
        <taxon>Melastomatoideae</taxon>
        <taxon>Melastomateae</taxon>
        <taxon>Melastoma</taxon>
    </lineage>
</organism>
<dbReference type="EMBL" id="CM042889">
    <property type="protein sequence ID" value="KAI4319494.1"/>
    <property type="molecule type" value="Genomic_DNA"/>
</dbReference>